<dbReference type="SUPFAM" id="SSF47473">
    <property type="entry name" value="EF-hand"/>
    <property type="match status" value="1"/>
</dbReference>
<proteinExistence type="predicted"/>
<dbReference type="HOGENOM" id="CLU_095887_0_0_1"/>
<protein>
    <submittedName>
        <fullName evidence="1">Uncharacterized protein AlNc14C117G6560</fullName>
    </submittedName>
    <submittedName>
        <fullName evidence="2">Uncharacterized protein AlNc14C129G6898</fullName>
    </submittedName>
</protein>
<reference evidence="1" key="1">
    <citation type="journal article" date="2011" name="PLoS Biol.">
        <title>Gene gain and loss during evolution of obligate parasitism in the white rust pathogen of Arabidopsis thaliana.</title>
        <authorList>
            <person name="Kemen E."/>
            <person name="Gardiner A."/>
            <person name="Schultz-Larsen T."/>
            <person name="Kemen A.C."/>
            <person name="Balmuth A.L."/>
            <person name="Robert-Seilaniantz A."/>
            <person name="Bailey K."/>
            <person name="Holub E."/>
            <person name="Studholme D.J."/>
            <person name="Maclean D."/>
            <person name="Jones J.D."/>
        </authorList>
    </citation>
    <scope>NUCLEOTIDE SEQUENCE</scope>
</reference>
<dbReference type="EMBL" id="FR824174">
    <property type="protein sequence ID" value="CCA21649.1"/>
    <property type="molecule type" value="Genomic_DNA"/>
</dbReference>
<reference evidence="1" key="2">
    <citation type="submission" date="2011-02" db="EMBL/GenBank/DDBJ databases">
        <authorList>
            <person name="MacLean D."/>
        </authorList>
    </citation>
    <scope>NUCLEOTIDE SEQUENCE</scope>
</reference>
<sequence length="254" mass="29235">MAAPNGTVSVEERTQLQRVFRLLSLELPLLAISRKLETLDKPCLDADTSAMSISSKSSEGTMKDVSRRERYKRLCSRYHATLQEEKSTGQDLVISRHQIDAKTLQNMYEHLGAFSNSCEKQAHAQKVGEFIWEIDDNLDGTISYDEFERSYLRARDDRSGLEPSHLFYLTCFLTYDKNCHGRIALDDAMRIFYLKYGDAMEAEMECHFGKLLDEGAHFITFKQYHDAVTKRSCELIDQHPSLAKFIKPQSSRQD</sequence>
<dbReference type="EMBL" id="FR824162">
    <property type="protein sequence ID" value="CCA21275.1"/>
    <property type="molecule type" value="Genomic_DNA"/>
</dbReference>
<evidence type="ECO:0000313" key="2">
    <source>
        <dbReference type="EMBL" id="CCA21649.1"/>
    </source>
</evidence>
<evidence type="ECO:0000313" key="1">
    <source>
        <dbReference type="EMBL" id="CCA21275.1"/>
    </source>
</evidence>
<gene>
    <name evidence="1" type="primary">AlNc14C117G6560</name>
    <name evidence="2" type="synonym">AlNc14C129G6898</name>
    <name evidence="1" type="ORF">ALNC14_074180</name>
    <name evidence="2" type="ORF">ALNC14_077920</name>
</gene>
<name>F0WJ29_9STRA</name>
<accession>F0WJ29</accession>
<dbReference type="InterPro" id="IPR011992">
    <property type="entry name" value="EF-hand-dom_pair"/>
</dbReference>
<organism evidence="1">
    <name type="scientific">Albugo laibachii Nc14</name>
    <dbReference type="NCBI Taxonomy" id="890382"/>
    <lineage>
        <taxon>Eukaryota</taxon>
        <taxon>Sar</taxon>
        <taxon>Stramenopiles</taxon>
        <taxon>Oomycota</taxon>
        <taxon>Peronosporomycetes</taxon>
        <taxon>Albuginales</taxon>
        <taxon>Albuginaceae</taxon>
        <taxon>Albugo</taxon>
    </lineage>
</organism>
<dbReference type="AlphaFoldDB" id="F0WJ29"/>
<dbReference type="Gene3D" id="1.10.238.10">
    <property type="entry name" value="EF-hand"/>
    <property type="match status" value="1"/>
</dbReference>